<name>A0A1I6SAG1_9FLAO</name>
<dbReference type="InterPro" id="IPR036249">
    <property type="entry name" value="Thioredoxin-like_sf"/>
</dbReference>
<dbReference type="SUPFAM" id="SSF52833">
    <property type="entry name" value="Thioredoxin-like"/>
    <property type="match status" value="1"/>
</dbReference>
<evidence type="ECO:0000313" key="3">
    <source>
        <dbReference type="Proteomes" id="UP000183209"/>
    </source>
</evidence>
<evidence type="ECO:0000313" key="2">
    <source>
        <dbReference type="EMBL" id="SFS73961.1"/>
    </source>
</evidence>
<dbReference type="AlphaFoldDB" id="A0A1I6SAG1"/>
<dbReference type="Gene3D" id="1.10.472.60">
    <property type="entry name" value="putative protein disulfide isomerase domain"/>
    <property type="match status" value="1"/>
</dbReference>
<dbReference type="CDD" id="cd03025">
    <property type="entry name" value="DsbA_FrnE_like"/>
    <property type="match status" value="1"/>
</dbReference>
<proteinExistence type="predicted"/>
<protein>
    <submittedName>
        <fullName evidence="2">Predicted dithiol-disulfide isomerase, DsbA family</fullName>
    </submittedName>
</protein>
<feature type="signal peptide" evidence="1">
    <location>
        <begin position="1"/>
        <end position="21"/>
    </location>
</feature>
<dbReference type="PANTHER" id="PTHR13887">
    <property type="entry name" value="GLUTATHIONE S-TRANSFERASE KAPPA"/>
    <property type="match status" value="1"/>
</dbReference>
<sequence>MKGKSALVVLLIGFLSFSACDGQSKKHSMKNETNNNPLLCDPQTGVCEMPVNDSATQNYNTLRAPEKTVKIIYYTDPICSSCWGIEPQLRKLKLEFGNVVDIEYRMGGLLPDWSYNSGGISKPADVASHWDEVSLYYDMPIDGDVWLEDPLHSSYPPSIAFKAAQMQDNEKALLFLREIREMVFLQKKNITKWTYLEEAAKRVALDIVLFKADFEGKANLLFKEDLKLGRTMGVRGFPTMFFKNSDGKTEMVYGSRPYAAYENAILKLLPNAKKQMYDKSPEAIFLEYPTLTAKEFSELTETSREEAQKTLDEMTADGTLEKYTTKNGAIWKLINTSN</sequence>
<keyword evidence="1" id="KW-0732">Signal</keyword>
<evidence type="ECO:0000256" key="1">
    <source>
        <dbReference type="SAM" id="SignalP"/>
    </source>
</evidence>
<reference evidence="2 3" key="1">
    <citation type="submission" date="2016-10" db="EMBL/GenBank/DDBJ databases">
        <authorList>
            <person name="de Groot N.N."/>
        </authorList>
    </citation>
    <scope>NUCLEOTIDE SEQUENCE [LARGE SCALE GENOMIC DNA]</scope>
    <source>
        <strain evidence="2 3">CGMCC 1.6114</strain>
    </source>
</reference>
<organism evidence="2 3">
    <name type="scientific">Zhouia amylolytica</name>
    <dbReference type="NCBI Taxonomy" id="376730"/>
    <lineage>
        <taxon>Bacteria</taxon>
        <taxon>Pseudomonadati</taxon>
        <taxon>Bacteroidota</taxon>
        <taxon>Flavobacteriia</taxon>
        <taxon>Flavobacteriales</taxon>
        <taxon>Flavobacteriaceae</taxon>
        <taxon>Zhouia</taxon>
    </lineage>
</organism>
<dbReference type="GO" id="GO:0016853">
    <property type="term" value="F:isomerase activity"/>
    <property type="evidence" value="ECO:0007669"/>
    <property type="project" value="UniProtKB-KW"/>
</dbReference>
<dbReference type="Gene3D" id="3.40.30.10">
    <property type="entry name" value="Glutaredoxin"/>
    <property type="match status" value="1"/>
</dbReference>
<dbReference type="Proteomes" id="UP000183209">
    <property type="component" value="Unassembled WGS sequence"/>
</dbReference>
<gene>
    <name evidence="2" type="ORF">SAMN04487906_1500</name>
</gene>
<dbReference type="PROSITE" id="PS51257">
    <property type="entry name" value="PROKAR_LIPOPROTEIN"/>
    <property type="match status" value="1"/>
</dbReference>
<dbReference type="Pfam" id="PF13743">
    <property type="entry name" value="Thioredoxin_5"/>
    <property type="match status" value="1"/>
</dbReference>
<dbReference type="EMBL" id="FPAG01000004">
    <property type="protein sequence ID" value="SFS73961.1"/>
    <property type="molecule type" value="Genomic_DNA"/>
</dbReference>
<accession>A0A1I6SAG1</accession>
<feature type="chain" id="PRO_5010253372" evidence="1">
    <location>
        <begin position="22"/>
        <end position="338"/>
    </location>
</feature>
<keyword evidence="2" id="KW-0413">Isomerase</keyword>